<dbReference type="Proteomes" id="UP000050794">
    <property type="component" value="Unassembled WGS sequence"/>
</dbReference>
<proteinExistence type="predicted"/>
<reference evidence="2 3" key="2">
    <citation type="submission" date="2018-11" db="EMBL/GenBank/DDBJ databases">
        <authorList>
            <consortium name="Pathogen Informatics"/>
        </authorList>
    </citation>
    <scope>NUCLEOTIDE SEQUENCE [LARGE SCALE GENOMIC DNA]</scope>
</reference>
<dbReference type="AlphaFoldDB" id="A0A183TVB4"/>
<reference evidence="4" key="1">
    <citation type="submission" date="2016-06" db="UniProtKB">
        <authorList>
            <consortium name="WormBaseParasite"/>
        </authorList>
    </citation>
    <scope>IDENTIFICATION</scope>
</reference>
<name>A0A183TVB4_TOXCA</name>
<evidence type="ECO:0000313" key="3">
    <source>
        <dbReference type="Proteomes" id="UP000050794"/>
    </source>
</evidence>
<feature type="compositionally biased region" description="Basic and acidic residues" evidence="1">
    <location>
        <begin position="1"/>
        <end position="16"/>
    </location>
</feature>
<accession>A0A183TVB4</accession>
<evidence type="ECO:0000313" key="4">
    <source>
        <dbReference type="WBParaSite" id="TCNE_0000018301-mRNA-1"/>
    </source>
</evidence>
<organism evidence="3 4">
    <name type="scientific">Toxocara canis</name>
    <name type="common">Canine roundworm</name>
    <dbReference type="NCBI Taxonomy" id="6265"/>
    <lineage>
        <taxon>Eukaryota</taxon>
        <taxon>Metazoa</taxon>
        <taxon>Ecdysozoa</taxon>
        <taxon>Nematoda</taxon>
        <taxon>Chromadorea</taxon>
        <taxon>Rhabditida</taxon>
        <taxon>Spirurina</taxon>
        <taxon>Ascaridomorpha</taxon>
        <taxon>Ascaridoidea</taxon>
        <taxon>Toxocaridae</taxon>
        <taxon>Toxocara</taxon>
    </lineage>
</organism>
<evidence type="ECO:0000313" key="2">
    <source>
        <dbReference type="EMBL" id="VDM23783.1"/>
    </source>
</evidence>
<evidence type="ECO:0000256" key="1">
    <source>
        <dbReference type="SAM" id="MobiDB-lite"/>
    </source>
</evidence>
<sequence length="68" mass="7766">MEAGHVRSNRDEHETINGRSGGRRAERFEKLAVLSPEHRAPLFERHSALLAPCQECVDMLLWKRVAAE</sequence>
<dbReference type="WBParaSite" id="TCNE_0000018301-mRNA-1">
    <property type="protein sequence ID" value="TCNE_0000018301-mRNA-1"/>
    <property type="gene ID" value="TCNE_0000018301"/>
</dbReference>
<feature type="region of interest" description="Disordered" evidence="1">
    <location>
        <begin position="1"/>
        <end position="23"/>
    </location>
</feature>
<gene>
    <name evidence="2" type="ORF">TCNE_LOCUS184</name>
</gene>
<protein>
    <submittedName>
        <fullName evidence="4">DUF3039 domain-containing protein</fullName>
    </submittedName>
</protein>
<keyword evidence="3" id="KW-1185">Reference proteome</keyword>
<dbReference type="EMBL" id="UYWY01000063">
    <property type="protein sequence ID" value="VDM23783.1"/>
    <property type="molecule type" value="Genomic_DNA"/>
</dbReference>